<dbReference type="AlphaFoldDB" id="W6UKM6"/>
<gene>
    <name evidence="1" type="ORF">EGR_03106</name>
</gene>
<keyword evidence="2" id="KW-1185">Reference proteome</keyword>
<dbReference type="RefSeq" id="XP_024353281.1">
    <property type="nucleotide sequence ID" value="XM_024492355.1"/>
</dbReference>
<proteinExistence type="predicted"/>
<protein>
    <submittedName>
        <fullName evidence="1">Uncharacterized protein</fullName>
    </submittedName>
</protein>
<evidence type="ECO:0000313" key="2">
    <source>
        <dbReference type="Proteomes" id="UP000019149"/>
    </source>
</evidence>
<comment type="caution">
    <text evidence="1">The sequence shown here is derived from an EMBL/GenBank/DDBJ whole genome shotgun (WGS) entry which is preliminary data.</text>
</comment>
<evidence type="ECO:0000313" key="1">
    <source>
        <dbReference type="EMBL" id="EUB62085.1"/>
    </source>
</evidence>
<dbReference type="EMBL" id="APAU02000015">
    <property type="protein sequence ID" value="EUB62085.1"/>
    <property type="molecule type" value="Genomic_DNA"/>
</dbReference>
<dbReference type="Proteomes" id="UP000019149">
    <property type="component" value="Unassembled WGS sequence"/>
</dbReference>
<accession>W6UKM6</accession>
<dbReference type="CTD" id="36338821"/>
<organism evidence="1 2">
    <name type="scientific">Echinococcus granulosus</name>
    <name type="common">Hydatid tapeworm</name>
    <dbReference type="NCBI Taxonomy" id="6210"/>
    <lineage>
        <taxon>Eukaryota</taxon>
        <taxon>Metazoa</taxon>
        <taxon>Spiralia</taxon>
        <taxon>Lophotrochozoa</taxon>
        <taxon>Platyhelminthes</taxon>
        <taxon>Cestoda</taxon>
        <taxon>Eucestoda</taxon>
        <taxon>Cyclophyllidea</taxon>
        <taxon>Taeniidae</taxon>
        <taxon>Echinococcus</taxon>
        <taxon>Echinococcus granulosus group</taxon>
    </lineage>
</organism>
<dbReference type="GeneID" id="36338821"/>
<sequence length="119" mass="14095">MFKNRPLIYLRIPRTIISCKGIQSHISMAHYSTIRKLETSLCLYCWYQEMKKRKSSFHLKLAEPSKLVSTLSCIFKCYLGLKDDIYLKCFVNCRSWDIYVEQIVVKIDSDEVLFCGVYF</sequence>
<reference evidence="1 2" key="1">
    <citation type="journal article" date="2013" name="Nat. Genet.">
        <title>The genome of the hydatid tapeworm Echinococcus granulosus.</title>
        <authorList>
            <person name="Zheng H."/>
            <person name="Zhang W."/>
            <person name="Zhang L."/>
            <person name="Zhang Z."/>
            <person name="Li J."/>
            <person name="Lu G."/>
            <person name="Zhu Y."/>
            <person name="Wang Y."/>
            <person name="Huang Y."/>
            <person name="Liu J."/>
            <person name="Kang H."/>
            <person name="Chen J."/>
            <person name="Wang L."/>
            <person name="Chen A."/>
            <person name="Yu S."/>
            <person name="Gao Z."/>
            <person name="Jin L."/>
            <person name="Gu W."/>
            <person name="Wang Z."/>
            <person name="Zhao L."/>
            <person name="Shi B."/>
            <person name="Wen H."/>
            <person name="Lin R."/>
            <person name="Jones M.K."/>
            <person name="Brejova B."/>
            <person name="Vinar T."/>
            <person name="Zhao G."/>
            <person name="McManus D.P."/>
            <person name="Chen Z."/>
            <person name="Zhou Y."/>
            <person name="Wang S."/>
        </authorList>
    </citation>
    <scope>NUCLEOTIDE SEQUENCE [LARGE SCALE GENOMIC DNA]</scope>
</reference>
<dbReference type="KEGG" id="egl:EGR_03106"/>
<name>W6UKM6_ECHGR</name>